<feature type="region of interest" description="Disordered" evidence="5">
    <location>
        <begin position="1145"/>
        <end position="1221"/>
    </location>
</feature>
<dbReference type="InParanoid" id="G7EA34"/>
<feature type="domain" description="Chromatin assembly factor 1 subunit A dimerization" evidence="6">
    <location>
        <begin position="851"/>
        <end position="919"/>
    </location>
</feature>
<feature type="region of interest" description="Disordered" evidence="5">
    <location>
        <begin position="724"/>
        <end position="743"/>
    </location>
</feature>
<keyword evidence="2" id="KW-0227">DNA damage</keyword>
<feature type="compositionally biased region" description="Polar residues" evidence="5">
    <location>
        <begin position="265"/>
        <end position="274"/>
    </location>
</feature>
<feature type="compositionally biased region" description="Basic and acidic residues" evidence="5">
    <location>
        <begin position="316"/>
        <end position="326"/>
    </location>
</feature>
<feature type="compositionally biased region" description="Polar residues" evidence="5">
    <location>
        <begin position="148"/>
        <end position="157"/>
    </location>
</feature>
<feature type="compositionally biased region" description="Low complexity" evidence="5">
    <location>
        <begin position="172"/>
        <end position="188"/>
    </location>
</feature>
<evidence type="ECO:0000313" key="7">
    <source>
        <dbReference type="EMBL" id="GAA99694.1"/>
    </source>
</evidence>
<dbReference type="OrthoDB" id="440676at2759"/>
<evidence type="ECO:0000256" key="1">
    <source>
        <dbReference type="ARBA" id="ARBA00004123"/>
    </source>
</evidence>
<dbReference type="Proteomes" id="UP000009131">
    <property type="component" value="Unassembled WGS sequence"/>
</dbReference>
<feature type="compositionally biased region" description="Low complexity" evidence="5">
    <location>
        <begin position="108"/>
        <end position="129"/>
    </location>
</feature>
<sequence>MASDGSDVIMLDPPVTSISSPKVTQERGQVSPLRDRMVNGASSPVSSARLSNATPGSSKSHMIELDLEGEMQATPISHRRDVSQGSNGSSTTAPSLRRQALNGSNADSHAVSASLYSSTSSAHSTPSTTVGSFATIPSAGKQGHANGQPDQQIIEISSQDDDGPHLSRERTSPSMSSPSRSSGRASLASLLNASDVPAPTLRPFSALMANNLADVERAQASVRAALGTAQPEMGLGIPPISMASRFTEINPSLDTRQRSAEPAVASTSGTTASVEQAAIEVDDDEEDDDDEGDDDSGLSSVADSDDEQAKANKLQRKLEASAEERKAAKKAARKPRKKKPAVVLSDHVEIKGKKLTLKQKTLTVDRTREVIRAQMDIQDDLEKSSEPLQTFPEKHLPLLAALVQESEKTLDSLAKHIKDIIQPASIEEESQHTAQAHDKVPLQLIKRTIDLNAKRVNYGLTESLLTLRASNMDAVTKPSIPPSLALYRWEVNDSDLWPAGFRTSFERRREERQKAHTDVLQLIGTAPGLDRKTLLGNYRLEYDEPTKALEAIPYKPKKAAGDKAAKSATAAPKPENQKKPAAINGKAAAKPASKASTAKASRKPSTSKEPSASEVGNLKLDDSSASAIKPDPDSVFGPARSDEPVEPATPADPNAKPKRKKVETIEQRERREASEAKKLAAAEKKAAALESKAKREAAKRAKELEADKETKRKAKQAEMLNRFAQIRTSPQAPRSSSAGVSVQTGSTDFERTFRTFKIKSDVSLANINNFRAPGRGPADLVQKPDLTREEALYDFTKDIPEFRKLNRNPRPMPSITVREIIQTLTEGDLSGTDGGSKWYAMLNNRVMIPKKLLVFHEDLRPGYHGSWTKGSRIIRPRNPFAVDPELLNYEYDSELDWEEEDVGDVEDVGSDNNLSDDDGESVISGDFLASDDEIEMMEGFEDDLETAIERLNDGGKANRDAEQAGEERAVQKKTQIIKSKKRKLTGPLVPVIFGPIFETELGESPLPVFRQHAVHFLNYNKPGFDPLRYPTIPAYFNATAQSNHKRSDSKAAENDDAGQAVKKSKKTKFVFPQALLDDFAAACKASSKTNKPSLIAELVTTFKARDSAITKVSIEALAKDNVKRRMRKSSSDESIWEVSFTNSFSDDTLPQGGRKQTPPTSSIASGSSTPEVISTPVSSNPALPNGIRRPVQLPKKRKDKVGLQKEIKKPAPKKEPAQSMLPFLGSSSHARLLAANTPGALQPPPRASSPAESITEDSVDAALDGDQMIIDEPIRESSIRSVSSAEDAPALAAIATTDAGDTGMLTDVAMMT</sequence>
<dbReference type="GO" id="GO:0006334">
    <property type="term" value="P:nucleosome assembly"/>
    <property type="evidence" value="ECO:0007669"/>
    <property type="project" value="TreeGrafter"/>
</dbReference>
<evidence type="ECO:0000256" key="3">
    <source>
        <dbReference type="ARBA" id="ARBA00023204"/>
    </source>
</evidence>
<dbReference type="GO" id="GO:0033186">
    <property type="term" value="C:CAF-1 complex"/>
    <property type="evidence" value="ECO:0007669"/>
    <property type="project" value="TreeGrafter"/>
</dbReference>
<dbReference type="InterPro" id="IPR022043">
    <property type="entry name" value="CAF1A_DD"/>
</dbReference>
<feature type="compositionally biased region" description="Basic and acidic residues" evidence="5">
    <location>
        <begin position="662"/>
        <end position="710"/>
    </location>
</feature>
<name>G7EA34_MIXOS</name>
<feature type="region of interest" description="Disordered" evidence="5">
    <location>
        <begin position="1"/>
        <end position="188"/>
    </location>
</feature>
<feature type="compositionally biased region" description="Basic and acidic residues" evidence="5">
    <location>
        <begin position="1200"/>
        <end position="1216"/>
    </location>
</feature>
<feature type="compositionally biased region" description="Polar residues" evidence="5">
    <location>
        <begin position="40"/>
        <end position="60"/>
    </location>
</feature>
<evidence type="ECO:0000256" key="2">
    <source>
        <dbReference type="ARBA" id="ARBA00022763"/>
    </source>
</evidence>
<feature type="compositionally biased region" description="Polar residues" evidence="5">
    <location>
        <begin position="83"/>
        <end position="94"/>
    </location>
</feature>
<comment type="caution">
    <text evidence="7">The sequence shown here is derived from an EMBL/GenBank/DDBJ whole genome shotgun (WGS) entry which is preliminary data.</text>
</comment>
<dbReference type="eggNOG" id="ENOG502RY5G">
    <property type="taxonomic scope" value="Eukaryota"/>
</dbReference>
<dbReference type="EMBL" id="BABT02000229">
    <property type="protein sequence ID" value="GAA99694.1"/>
    <property type="molecule type" value="Genomic_DNA"/>
</dbReference>
<feature type="compositionally biased region" description="Polar residues" evidence="5">
    <location>
        <begin position="1157"/>
        <end position="1182"/>
    </location>
</feature>
<dbReference type="Pfam" id="PF12253">
    <property type="entry name" value="CAF1A_dimeriz"/>
    <property type="match status" value="1"/>
</dbReference>
<comment type="subcellular location">
    <subcellularLocation>
        <location evidence="1">Nucleus</location>
    </subcellularLocation>
</comment>
<protein>
    <recommendedName>
        <fullName evidence="6">Chromatin assembly factor 1 subunit A dimerization domain-containing protein</fullName>
    </recommendedName>
</protein>
<keyword evidence="8" id="KW-1185">Reference proteome</keyword>
<keyword evidence="3" id="KW-0234">DNA repair</keyword>
<evidence type="ECO:0000259" key="6">
    <source>
        <dbReference type="Pfam" id="PF12253"/>
    </source>
</evidence>
<keyword evidence="4" id="KW-0539">Nucleus</keyword>
<reference evidence="7 8" key="2">
    <citation type="journal article" date="2012" name="Open Biol.">
        <title>Characteristics of nucleosomes and linker DNA regions on the genome of the basidiomycete Mixia osmundae revealed by mono- and dinucleosome mapping.</title>
        <authorList>
            <person name="Nishida H."/>
            <person name="Kondo S."/>
            <person name="Matsumoto T."/>
            <person name="Suzuki Y."/>
            <person name="Yoshikawa H."/>
            <person name="Taylor T.D."/>
            <person name="Sugiyama J."/>
        </authorList>
    </citation>
    <scope>NUCLEOTIDE SEQUENCE [LARGE SCALE GENOMIC DNA]</scope>
    <source>
        <strain evidence="8">CBS 9802 / IAM 14324 / JCM 22182 / KY 12970</strain>
    </source>
</reference>
<gene>
    <name evidence="7" type="primary">Mo06397</name>
    <name evidence="7" type="ORF">E5Q_06397</name>
</gene>
<dbReference type="STRING" id="764103.G7EA34"/>
<feature type="region of interest" description="Disordered" evidence="5">
    <location>
        <begin position="1040"/>
        <end position="1063"/>
    </location>
</feature>
<dbReference type="GO" id="GO:0006281">
    <property type="term" value="P:DNA repair"/>
    <property type="evidence" value="ECO:0007669"/>
    <property type="project" value="UniProtKB-KW"/>
</dbReference>
<feature type="compositionally biased region" description="Basic and acidic residues" evidence="5">
    <location>
        <begin position="162"/>
        <end position="171"/>
    </location>
</feature>
<evidence type="ECO:0000256" key="4">
    <source>
        <dbReference type="ARBA" id="ARBA00023242"/>
    </source>
</evidence>
<dbReference type="PANTHER" id="PTHR15272">
    <property type="entry name" value="CHROMATIN ASSEMBLY FACTOR 1 SUBUNIT A CAF-1 SUBUNIT A"/>
    <property type="match status" value="1"/>
</dbReference>
<dbReference type="GO" id="GO:0005634">
    <property type="term" value="C:nucleus"/>
    <property type="evidence" value="ECO:0007669"/>
    <property type="project" value="UniProtKB-SubCell"/>
</dbReference>
<feature type="region of interest" description="Disordered" evidence="5">
    <location>
        <begin position="553"/>
        <end position="714"/>
    </location>
</feature>
<evidence type="ECO:0000256" key="5">
    <source>
        <dbReference type="SAM" id="MobiDB-lite"/>
    </source>
</evidence>
<evidence type="ECO:0000313" key="8">
    <source>
        <dbReference type="Proteomes" id="UP000009131"/>
    </source>
</evidence>
<reference evidence="7 8" key="1">
    <citation type="journal article" date="2011" name="J. Gen. Appl. Microbiol.">
        <title>Draft genome sequencing of the enigmatic basidiomycete Mixia osmundae.</title>
        <authorList>
            <person name="Nishida H."/>
            <person name="Nagatsuka Y."/>
            <person name="Sugiyama J."/>
        </authorList>
    </citation>
    <scope>NUCLEOTIDE SEQUENCE [LARGE SCALE GENOMIC DNA]</scope>
    <source>
        <strain evidence="8">CBS 9802 / IAM 14324 / JCM 22182 / KY 12970</strain>
    </source>
</reference>
<dbReference type="RefSeq" id="XP_014566173.1">
    <property type="nucleotide sequence ID" value="XM_014710687.1"/>
</dbReference>
<feature type="compositionally biased region" description="Low complexity" evidence="5">
    <location>
        <begin position="566"/>
        <end position="608"/>
    </location>
</feature>
<proteinExistence type="predicted"/>
<accession>G7EA34</accession>
<organism evidence="7 8">
    <name type="scientific">Mixia osmundae (strain CBS 9802 / IAM 14324 / JCM 22182 / KY 12970)</name>
    <dbReference type="NCBI Taxonomy" id="764103"/>
    <lineage>
        <taxon>Eukaryota</taxon>
        <taxon>Fungi</taxon>
        <taxon>Dikarya</taxon>
        <taxon>Basidiomycota</taxon>
        <taxon>Pucciniomycotina</taxon>
        <taxon>Mixiomycetes</taxon>
        <taxon>Mixiales</taxon>
        <taxon>Mixiaceae</taxon>
        <taxon>Mixia</taxon>
    </lineage>
</organism>
<dbReference type="PANTHER" id="PTHR15272:SF0">
    <property type="entry name" value="CHROMATIN ASSEMBLY FACTOR 1 SUBUNIT A"/>
    <property type="match status" value="1"/>
</dbReference>
<feature type="compositionally biased region" description="Polar residues" evidence="5">
    <location>
        <begin position="16"/>
        <end position="28"/>
    </location>
</feature>
<feature type="compositionally biased region" description="Basic residues" evidence="5">
    <location>
        <begin position="327"/>
        <end position="340"/>
    </location>
</feature>
<feature type="region of interest" description="Disordered" evidence="5">
    <location>
        <begin position="247"/>
        <end position="342"/>
    </location>
</feature>
<dbReference type="HOGENOM" id="CLU_260599_0_0_1"/>
<feature type="compositionally biased region" description="Polar residues" evidence="5">
    <location>
        <begin position="726"/>
        <end position="743"/>
    </location>
</feature>
<feature type="compositionally biased region" description="Acidic residues" evidence="5">
    <location>
        <begin position="280"/>
        <end position="296"/>
    </location>
</feature>